<feature type="region of interest" description="Disordered" evidence="1">
    <location>
        <begin position="218"/>
        <end position="240"/>
    </location>
</feature>
<feature type="region of interest" description="Disordered" evidence="1">
    <location>
        <begin position="93"/>
        <end position="155"/>
    </location>
</feature>
<protein>
    <submittedName>
        <fullName evidence="2">Uncharacterized protein</fullName>
    </submittedName>
</protein>
<evidence type="ECO:0000256" key="1">
    <source>
        <dbReference type="SAM" id="MobiDB-lite"/>
    </source>
</evidence>
<sequence>MSDRPEQYQYLPPVHGDPYAHPGYSHTVMPSVPPGNVFPPPIHRPVDRSLGPGHHPFNANQSGMNMGPPGFHVGMDSPMNSFHSYAPSFVPGESPHHSYWSPSESQPQVPPDSAQQYYSPPPLLPPHSRSESDFGPLFPGNHRFFTERSSPSNGPLTGRCTSGGSAFGTMPSTHFTVSPSVTQTPEAKRADVERKLEEGYNGLQGMLGVKPENRTTFMTHSNSTRASNSANKSADSKFMKQSVPLTNASFDFSSYFKSN</sequence>
<organism evidence="2 3">
    <name type="scientific">Kwoniella shivajii</name>
    <dbReference type="NCBI Taxonomy" id="564305"/>
    <lineage>
        <taxon>Eukaryota</taxon>
        <taxon>Fungi</taxon>
        <taxon>Dikarya</taxon>
        <taxon>Basidiomycota</taxon>
        <taxon>Agaricomycotina</taxon>
        <taxon>Tremellomycetes</taxon>
        <taxon>Tremellales</taxon>
        <taxon>Cryptococcaceae</taxon>
        <taxon>Kwoniella</taxon>
    </lineage>
</organism>
<feature type="compositionally biased region" description="Polar residues" evidence="1">
    <location>
        <begin position="100"/>
        <end position="118"/>
    </location>
</feature>
<name>A0ABZ1D3I9_9TREE</name>
<evidence type="ECO:0000313" key="3">
    <source>
        <dbReference type="Proteomes" id="UP001329825"/>
    </source>
</evidence>
<reference evidence="2 3" key="1">
    <citation type="submission" date="2024-01" db="EMBL/GenBank/DDBJ databases">
        <title>Comparative genomics of Cryptococcus and Kwoniella reveals pathogenesis evolution and contrasting modes of karyotype evolution via chromosome fusion or intercentromeric recombination.</title>
        <authorList>
            <person name="Coelho M.A."/>
            <person name="David-Palma M."/>
            <person name="Shea T."/>
            <person name="Bowers K."/>
            <person name="McGinley-Smith S."/>
            <person name="Mohammad A.W."/>
            <person name="Gnirke A."/>
            <person name="Yurkov A.M."/>
            <person name="Nowrousian M."/>
            <person name="Sun S."/>
            <person name="Cuomo C.A."/>
            <person name="Heitman J."/>
        </authorList>
    </citation>
    <scope>NUCLEOTIDE SEQUENCE [LARGE SCALE GENOMIC DNA]</scope>
    <source>
        <strain evidence="2">CBS 11374</strain>
    </source>
</reference>
<dbReference type="Proteomes" id="UP001329825">
    <property type="component" value="Chromosome 6"/>
</dbReference>
<keyword evidence="3" id="KW-1185">Reference proteome</keyword>
<evidence type="ECO:0000313" key="2">
    <source>
        <dbReference type="EMBL" id="WRT68084.1"/>
    </source>
</evidence>
<dbReference type="RefSeq" id="XP_062792824.1">
    <property type="nucleotide sequence ID" value="XM_062936773.1"/>
</dbReference>
<gene>
    <name evidence="2" type="ORF">IL334_005059</name>
</gene>
<proteinExistence type="predicted"/>
<feature type="region of interest" description="Disordered" evidence="1">
    <location>
        <begin position="52"/>
        <end position="72"/>
    </location>
</feature>
<dbReference type="GeneID" id="87957190"/>
<dbReference type="EMBL" id="CP141886">
    <property type="protein sequence ID" value="WRT68084.1"/>
    <property type="molecule type" value="Genomic_DNA"/>
</dbReference>
<accession>A0ABZ1D3I9</accession>